<dbReference type="RefSeq" id="WP_385955126.1">
    <property type="nucleotide sequence ID" value="NZ_JBHSUB010000024.1"/>
</dbReference>
<protein>
    <submittedName>
        <fullName evidence="1">Uncharacterized protein</fullName>
    </submittedName>
</protein>
<evidence type="ECO:0000313" key="1">
    <source>
        <dbReference type="EMBL" id="MFC6379728.1"/>
    </source>
</evidence>
<name>A0ABW1W514_9GAMM</name>
<proteinExistence type="predicted"/>
<reference evidence="2" key="1">
    <citation type="journal article" date="2019" name="Int. J. Syst. Evol. Microbiol.">
        <title>The Global Catalogue of Microorganisms (GCM) 10K type strain sequencing project: providing services to taxonomists for standard genome sequencing and annotation.</title>
        <authorList>
            <consortium name="The Broad Institute Genomics Platform"/>
            <consortium name="The Broad Institute Genome Sequencing Center for Infectious Disease"/>
            <person name="Wu L."/>
            <person name="Ma J."/>
        </authorList>
    </citation>
    <scope>NUCLEOTIDE SEQUENCE [LARGE SCALE GENOMIC DNA]</scope>
    <source>
        <strain evidence="2">CGMCC 1.18518</strain>
    </source>
</reference>
<accession>A0ABW1W514</accession>
<organism evidence="1 2">
    <name type="scientific">Tatumella terrea</name>
    <dbReference type="NCBI Taxonomy" id="419007"/>
    <lineage>
        <taxon>Bacteria</taxon>
        <taxon>Pseudomonadati</taxon>
        <taxon>Pseudomonadota</taxon>
        <taxon>Gammaproteobacteria</taxon>
        <taxon>Enterobacterales</taxon>
        <taxon>Erwiniaceae</taxon>
        <taxon>Tatumella</taxon>
    </lineage>
</organism>
<feature type="non-terminal residue" evidence="1">
    <location>
        <position position="195"/>
    </location>
</feature>
<keyword evidence="2" id="KW-1185">Reference proteome</keyword>
<dbReference type="Proteomes" id="UP001596230">
    <property type="component" value="Unassembled WGS sequence"/>
</dbReference>
<gene>
    <name evidence="1" type="ORF">ACFP9W_16885</name>
</gene>
<evidence type="ECO:0000313" key="2">
    <source>
        <dbReference type="Proteomes" id="UP001596230"/>
    </source>
</evidence>
<dbReference type="EMBL" id="JBHSUB010000024">
    <property type="protein sequence ID" value="MFC6379728.1"/>
    <property type="molecule type" value="Genomic_DNA"/>
</dbReference>
<sequence length="195" mass="21475">MSKLEVIEATADGVIFMTRRADGSHQHQKLIGYKAAIRTLDDGAYDDDLPNGLRLVATVFEAEVMGYFTPTGGQQVMLWRWIVAALFIIEQLGQNGAGEVELEDGTTQTFTRYFGKYGGISVYPVTERVALANNIESLACELHAHEGPEQKAVLIYQQMLTTDSGAYALSAWGRECMAILHDSFIEQLNIEGLPA</sequence>
<comment type="caution">
    <text evidence="1">The sequence shown here is derived from an EMBL/GenBank/DDBJ whole genome shotgun (WGS) entry which is preliminary data.</text>
</comment>